<organism evidence="2 3">
    <name type="scientific">Coprobacillus cateniformis</name>
    <dbReference type="NCBI Taxonomy" id="100884"/>
    <lineage>
        <taxon>Bacteria</taxon>
        <taxon>Bacillati</taxon>
        <taxon>Bacillota</taxon>
        <taxon>Erysipelotrichia</taxon>
        <taxon>Erysipelotrichales</taxon>
        <taxon>Coprobacillaceae</taxon>
        <taxon>Coprobacillus</taxon>
    </lineage>
</organism>
<accession>E7GFK9</accession>
<dbReference type="HOGENOM" id="CLU_2089808_0_0_9"/>
<dbReference type="eggNOG" id="COG1396">
    <property type="taxonomic scope" value="Bacteria"/>
</dbReference>
<keyword evidence="1" id="KW-0812">Transmembrane</keyword>
<protein>
    <submittedName>
        <fullName evidence="2">Uncharacterized protein</fullName>
    </submittedName>
</protein>
<proteinExistence type="predicted"/>
<evidence type="ECO:0000256" key="1">
    <source>
        <dbReference type="SAM" id="Phobius"/>
    </source>
</evidence>
<feature type="transmembrane region" description="Helical" evidence="1">
    <location>
        <begin position="22"/>
        <end position="40"/>
    </location>
</feature>
<keyword evidence="1" id="KW-0472">Membrane</keyword>
<dbReference type="STRING" id="100884.GCA_000269565_00561"/>
<dbReference type="EMBL" id="ADKX01000049">
    <property type="protein sequence ID" value="EFW03270.1"/>
    <property type="molecule type" value="Genomic_DNA"/>
</dbReference>
<feature type="transmembrane region" description="Helical" evidence="1">
    <location>
        <begin position="52"/>
        <end position="77"/>
    </location>
</feature>
<dbReference type="AlphaFoldDB" id="E7GFK9"/>
<reference evidence="2 3" key="1">
    <citation type="submission" date="2010-12" db="EMBL/GenBank/DDBJ databases">
        <title>The Genome Sequence of Coprobacillus sp. strain 29_1.</title>
        <authorList>
            <consortium name="The Broad Institute Genome Sequencing Platform"/>
            <person name="Earl A."/>
            <person name="Ward D."/>
            <person name="Feldgarden M."/>
            <person name="Gevers D."/>
            <person name="Daigneault M."/>
            <person name="Sibley C.D."/>
            <person name="White A."/>
            <person name="Strauss J."/>
            <person name="Allen-Vercoe E."/>
            <person name="Young S.K."/>
            <person name="Zeng Q."/>
            <person name="Gargeya S."/>
            <person name="Fitzgerald M."/>
            <person name="Haas B."/>
            <person name="Abouelleil A."/>
            <person name="Alvarado L."/>
            <person name="Arachchi H.M."/>
            <person name="Berlin A."/>
            <person name="Brown A."/>
            <person name="Chapman S.B."/>
            <person name="Chen Z."/>
            <person name="Dunbar C."/>
            <person name="Freedman E."/>
            <person name="Gearin G."/>
            <person name="Gellesch M."/>
            <person name="Goldberg J."/>
            <person name="Griggs A."/>
            <person name="Gujja S."/>
            <person name="Heilman E."/>
            <person name="Heiman D."/>
            <person name="Howarth C."/>
            <person name="Larson L."/>
            <person name="Lui A."/>
            <person name="MacDonald P.J.P."/>
            <person name="Mehta T."/>
            <person name="Montmayeur A."/>
            <person name="Murphy C."/>
            <person name="Neiman D."/>
            <person name="Pearson M."/>
            <person name="Priest M."/>
            <person name="Roberts A."/>
            <person name="Saif S."/>
            <person name="Shea T."/>
            <person name="Shenoy N."/>
            <person name="Sisk P."/>
            <person name="Stolte C."/>
            <person name="Sykes S."/>
            <person name="White J."/>
            <person name="Yandava C."/>
            <person name="Nusbaum C."/>
            <person name="Birren B."/>
        </authorList>
    </citation>
    <scope>NUCLEOTIDE SEQUENCE [LARGE SCALE GENOMIC DNA]</scope>
    <source>
        <strain evidence="2 3">29_1</strain>
    </source>
</reference>
<name>E7GFK9_9FIRM</name>
<sequence length="116" mass="13024">AFVAIGLFCAFGNWYAEQTMEAVWGSMIIQAIGIVGYFIARILSEEKSPFYVNWLNIIGVAFMPISMITGYISGLVFKLEGWIAPYPIGIFHTLVFVLVFFVVVIASYIILKKQTK</sequence>
<evidence type="ECO:0000313" key="3">
    <source>
        <dbReference type="Proteomes" id="UP000003157"/>
    </source>
</evidence>
<feature type="non-terminal residue" evidence="2">
    <location>
        <position position="1"/>
    </location>
</feature>
<keyword evidence="3" id="KW-1185">Reference proteome</keyword>
<comment type="caution">
    <text evidence="2">The sequence shown here is derived from an EMBL/GenBank/DDBJ whole genome shotgun (WGS) entry which is preliminary data.</text>
</comment>
<keyword evidence="1" id="KW-1133">Transmembrane helix</keyword>
<dbReference type="Proteomes" id="UP000003157">
    <property type="component" value="Unassembled WGS sequence"/>
</dbReference>
<evidence type="ECO:0000313" key="2">
    <source>
        <dbReference type="EMBL" id="EFW03270.1"/>
    </source>
</evidence>
<feature type="transmembrane region" description="Helical" evidence="1">
    <location>
        <begin position="89"/>
        <end position="111"/>
    </location>
</feature>
<gene>
    <name evidence="2" type="ORF">HMPREF9488_03552</name>
</gene>